<evidence type="ECO:0000313" key="3">
    <source>
        <dbReference type="EMBL" id="KAL0386050.1"/>
    </source>
</evidence>
<feature type="domain" description="Retrotransposon Copia-like N-terminal" evidence="2">
    <location>
        <begin position="29"/>
        <end position="64"/>
    </location>
</feature>
<protein>
    <submittedName>
        <fullName evidence="3">Retrovirus-related Pol polyprotein from transposon RE1</fullName>
    </submittedName>
</protein>
<feature type="domain" description="Reverse transcriptase Ty1/copia-type" evidence="1">
    <location>
        <begin position="372"/>
        <end position="478"/>
    </location>
</feature>
<comment type="caution">
    <text evidence="3">The sequence shown here is derived from an EMBL/GenBank/DDBJ whole genome shotgun (WGS) entry which is preliminary data.</text>
</comment>
<dbReference type="PANTHER" id="PTHR34222">
    <property type="entry name" value="GAG_PRE-INTEGRS DOMAIN-CONTAINING PROTEIN"/>
    <property type="match status" value="1"/>
</dbReference>
<dbReference type="EMBL" id="JACGWJ010000012">
    <property type="protein sequence ID" value="KAL0386050.1"/>
    <property type="molecule type" value="Genomic_DNA"/>
</dbReference>
<evidence type="ECO:0000259" key="1">
    <source>
        <dbReference type="Pfam" id="PF07727"/>
    </source>
</evidence>
<gene>
    <name evidence="3" type="ORF">Sradi_2999300</name>
</gene>
<reference evidence="3" key="2">
    <citation type="journal article" date="2024" name="Plant">
        <title>Genomic evolution and insights into agronomic trait innovations of Sesamum species.</title>
        <authorList>
            <person name="Miao H."/>
            <person name="Wang L."/>
            <person name="Qu L."/>
            <person name="Liu H."/>
            <person name="Sun Y."/>
            <person name="Le M."/>
            <person name="Wang Q."/>
            <person name="Wei S."/>
            <person name="Zheng Y."/>
            <person name="Lin W."/>
            <person name="Duan Y."/>
            <person name="Cao H."/>
            <person name="Xiong S."/>
            <person name="Wang X."/>
            <person name="Wei L."/>
            <person name="Li C."/>
            <person name="Ma Q."/>
            <person name="Ju M."/>
            <person name="Zhao R."/>
            <person name="Li G."/>
            <person name="Mu C."/>
            <person name="Tian Q."/>
            <person name="Mei H."/>
            <person name="Zhang T."/>
            <person name="Gao T."/>
            <person name="Zhang H."/>
        </authorList>
    </citation>
    <scope>NUCLEOTIDE SEQUENCE</scope>
    <source>
        <strain evidence="3">G02</strain>
    </source>
</reference>
<dbReference type="InterPro" id="IPR029472">
    <property type="entry name" value="Copia-like_N"/>
</dbReference>
<dbReference type="Pfam" id="PF14244">
    <property type="entry name" value="Retrotran_gag_3"/>
    <property type="match status" value="1"/>
</dbReference>
<dbReference type="PANTHER" id="PTHR34222:SF99">
    <property type="entry name" value="PROTEIN, PUTATIVE-RELATED"/>
    <property type="match status" value="1"/>
</dbReference>
<dbReference type="Pfam" id="PF07727">
    <property type="entry name" value="RVT_2"/>
    <property type="match status" value="1"/>
</dbReference>
<evidence type="ECO:0000259" key="2">
    <source>
        <dbReference type="Pfam" id="PF14244"/>
    </source>
</evidence>
<organism evidence="3">
    <name type="scientific">Sesamum radiatum</name>
    <name type="common">Black benniseed</name>
    <dbReference type="NCBI Taxonomy" id="300843"/>
    <lineage>
        <taxon>Eukaryota</taxon>
        <taxon>Viridiplantae</taxon>
        <taxon>Streptophyta</taxon>
        <taxon>Embryophyta</taxon>
        <taxon>Tracheophyta</taxon>
        <taxon>Spermatophyta</taxon>
        <taxon>Magnoliopsida</taxon>
        <taxon>eudicotyledons</taxon>
        <taxon>Gunneridae</taxon>
        <taxon>Pentapetalae</taxon>
        <taxon>asterids</taxon>
        <taxon>lamiids</taxon>
        <taxon>Lamiales</taxon>
        <taxon>Pedaliaceae</taxon>
        <taxon>Sesamum</taxon>
    </lineage>
</organism>
<sequence>MAESSREVIVSSGGDTNATRSPHLECLPFPIISAPLNGNNWLAWSRAVRIALGGRDKLSFIDGTYVVNAYLYANLARALWLELEANAGHLMQFLMGLNDSFDGVRSQILVMEPLPHVDKAYSMVMRVERQRKVHLGAIDAGINTVMYARNIDQDKNVGYKNFVKKKVVDKKLLTCASCGRTGHTKETCFKIHGVPNWYKELNGKRRREMVMEELIWLWWLTKLQTRQDRMTKEVLAVSNQVGNLLHLTQQSFSFAVKNLYSRNRTESINLSLELMIMSCGTNALGTLLPIDVTFHESFFPYKDGSSSPHNYPIPLPIGPTDIDHSFYPNPAPSLDFTAILSTLHEPQIYAKAKDHVDWQQAMQQELTALESNETWEVTKLSPNKKAIGCKWVYKVKLKQDGSVDRFKARLVAKGYNQVEGIDYIDSFSPVAKAVTVRIFLAIASGYGWPIHQADINNAFLNGYLDEDIYMIPPEGYAVPAGQVPVSP</sequence>
<reference evidence="3" key="1">
    <citation type="submission" date="2020-06" db="EMBL/GenBank/DDBJ databases">
        <authorList>
            <person name="Li T."/>
            <person name="Hu X."/>
            <person name="Zhang T."/>
            <person name="Song X."/>
            <person name="Zhang H."/>
            <person name="Dai N."/>
            <person name="Sheng W."/>
            <person name="Hou X."/>
            <person name="Wei L."/>
        </authorList>
    </citation>
    <scope>NUCLEOTIDE SEQUENCE</scope>
    <source>
        <strain evidence="3">G02</strain>
        <tissue evidence="3">Leaf</tissue>
    </source>
</reference>
<accession>A0AAW2S0P6</accession>
<dbReference type="AlphaFoldDB" id="A0AAW2S0P6"/>
<name>A0AAW2S0P6_SESRA</name>
<dbReference type="InterPro" id="IPR013103">
    <property type="entry name" value="RVT_2"/>
</dbReference>
<proteinExistence type="predicted"/>